<comment type="caution">
    <text evidence="2">The sequence shown here is derived from an EMBL/GenBank/DDBJ whole genome shotgun (WGS) entry which is preliminary data.</text>
</comment>
<dbReference type="EMBL" id="JACGCI010000004">
    <property type="protein sequence ID" value="KAF6764269.1"/>
    <property type="molecule type" value="Genomic_DNA"/>
</dbReference>
<dbReference type="InterPro" id="IPR036610">
    <property type="entry name" value="PEBP-like_sf"/>
</dbReference>
<evidence type="ECO:0000256" key="1">
    <source>
        <dbReference type="SAM" id="SignalP"/>
    </source>
</evidence>
<reference evidence="2 3" key="1">
    <citation type="submission" date="2020-07" db="EMBL/GenBank/DDBJ databases">
        <title>Comparative genomics of pyrophilous fungi reveals a link between fire events and developmental genes.</title>
        <authorList>
            <consortium name="DOE Joint Genome Institute"/>
            <person name="Steindorff A.S."/>
            <person name="Carver A."/>
            <person name="Calhoun S."/>
            <person name="Stillman K."/>
            <person name="Liu H."/>
            <person name="Lipzen A."/>
            <person name="Pangilinan J."/>
            <person name="Labutti K."/>
            <person name="Bruns T.D."/>
            <person name="Grigoriev I.V."/>
        </authorList>
    </citation>
    <scope>NUCLEOTIDE SEQUENCE [LARGE SCALE GENOMIC DNA]</scope>
    <source>
        <strain evidence="2 3">CBS 144469</strain>
    </source>
</reference>
<organism evidence="2 3">
    <name type="scientific">Ephemerocybe angulata</name>
    <dbReference type="NCBI Taxonomy" id="980116"/>
    <lineage>
        <taxon>Eukaryota</taxon>
        <taxon>Fungi</taxon>
        <taxon>Dikarya</taxon>
        <taxon>Basidiomycota</taxon>
        <taxon>Agaricomycotina</taxon>
        <taxon>Agaricomycetes</taxon>
        <taxon>Agaricomycetidae</taxon>
        <taxon>Agaricales</taxon>
        <taxon>Agaricineae</taxon>
        <taxon>Psathyrellaceae</taxon>
        <taxon>Ephemerocybe</taxon>
    </lineage>
</organism>
<dbReference type="Gene3D" id="3.90.280.10">
    <property type="entry name" value="PEBP-like"/>
    <property type="match status" value="1"/>
</dbReference>
<feature type="chain" id="PRO_5034137797" evidence="1">
    <location>
        <begin position="20"/>
        <end position="208"/>
    </location>
</feature>
<accession>A0A8H6MFL8</accession>
<sequence length="208" mass="22536">MRLPSVLVALASLAIRAQAQDASVAAAVNKFNAAGIPAALGIPFNPTYVLSAHYTYSGFAVYFASGAHHTGSTLWPHPEFQFHYTTEDTDPGPYVVVIVDLDVDGGTRYYLASGYAFNWRSGWLEHAFDGTPAGAPINYITDWKTPPPNVGEPREHRLVYLAFKQSPGFDGQTLVTPETPTGNWSLSAFVNATQLGEPVAGVFCWLKN</sequence>
<feature type="signal peptide" evidence="1">
    <location>
        <begin position="1"/>
        <end position="19"/>
    </location>
</feature>
<dbReference type="Proteomes" id="UP000521943">
    <property type="component" value="Unassembled WGS sequence"/>
</dbReference>
<gene>
    <name evidence="2" type="ORF">DFP72DRAFT_418657</name>
</gene>
<protein>
    <submittedName>
        <fullName evidence="2">Uncharacterized protein</fullName>
    </submittedName>
</protein>
<keyword evidence="1" id="KW-0732">Signal</keyword>
<dbReference type="OrthoDB" id="2506647at2759"/>
<dbReference type="SUPFAM" id="SSF49777">
    <property type="entry name" value="PEBP-like"/>
    <property type="match status" value="1"/>
</dbReference>
<name>A0A8H6MFL8_9AGAR</name>
<evidence type="ECO:0000313" key="3">
    <source>
        <dbReference type="Proteomes" id="UP000521943"/>
    </source>
</evidence>
<evidence type="ECO:0000313" key="2">
    <source>
        <dbReference type="EMBL" id="KAF6764269.1"/>
    </source>
</evidence>
<proteinExistence type="predicted"/>
<dbReference type="AlphaFoldDB" id="A0A8H6MFL8"/>
<keyword evidence="3" id="KW-1185">Reference proteome</keyword>